<organism evidence="1 2">
    <name type="scientific">Mycobacterium europaeum</name>
    <dbReference type="NCBI Taxonomy" id="761804"/>
    <lineage>
        <taxon>Bacteria</taxon>
        <taxon>Bacillati</taxon>
        <taxon>Actinomycetota</taxon>
        <taxon>Actinomycetes</taxon>
        <taxon>Mycobacteriales</taxon>
        <taxon>Mycobacteriaceae</taxon>
        <taxon>Mycobacterium</taxon>
        <taxon>Mycobacterium simiae complex</taxon>
    </lineage>
</organism>
<accession>A0A0U1CTW6</accession>
<proteinExistence type="predicted"/>
<dbReference type="Proteomes" id="UP000199601">
    <property type="component" value="Unassembled WGS sequence"/>
</dbReference>
<sequence length="126" mass="13628">MTTTHQHPEPSRAPVRRDGNRHWYDFANARPFVDPATGNAPHYIEATIAVYLRVSDDGQRWIVDGATVDGSALDFYSDPHASNCPCSNPDACDSAVIASEGLPVPNGRELLDMLAAAHTLAEGERA</sequence>
<protein>
    <submittedName>
        <fullName evidence="1">Uncharacterized protein</fullName>
    </submittedName>
</protein>
<name>A0A0U1CTW6_9MYCO</name>
<evidence type="ECO:0000313" key="1">
    <source>
        <dbReference type="EMBL" id="CQD01964.1"/>
    </source>
</evidence>
<evidence type="ECO:0000313" key="2">
    <source>
        <dbReference type="Proteomes" id="UP000199601"/>
    </source>
</evidence>
<gene>
    <name evidence="1" type="ORF">BN000_00017</name>
</gene>
<dbReference type="AlphaFoldDB" id="A0A0U1CTW6"/>
<reference evidence="2" key="1">
    <citation type="submission" date="2015-03" db="EMBL/GenBank/DDBJ databases">
        <authorList>
            <person name="Urmite Genomes"/>
        </authorList>
    </citation>
    <scope>NUCLEOTIDE SEQUENCE [LARGE SCALE GENOMIC DNA]</scope>
    <source>
        <strain evidence="2">CSUR P1344</strain>
    </source>
</reference>
<dbReference type="RefSeq" id="WP_023900808.1">
    <property type="nucleotide sequence ID" value="NZ_CTEC01000001.1"/>
</dbReference>
<keyword evidence="2" id="KW-1185">Reference proteome</keyword>
<dbReference type="EMBL" id="CTEC01000001">
    <property type="protein sequence ID" value="CQD01964.1"/>
    <property type="molecule type" value="Genomic_DNA"/>
</dbReference>